<accession>A0A317PPQ0</accession>
<proteinExistence type="predicted"/>
<gene>
    <name evidence="1" type="ORF">DFR52_102797</name>
</gene>
<evidence type="ECO:0000313" key="2">
    <source>
        <dbReference type="Proteomes" id="UP000246352"/>
    </source>
</evidence>
<dbReference type="Proteomes" id="UP000246352">
    <property type="component" value="Unassembled WGS sequence"/>
</dbReference>
<reference evidence="1 2" key="1">
    <citation type="submission" date="2018-05" db="EMBL/GenBank/DDBJ databases">
        <title>Genomic Encyclopedia of Type Strains, Phase IV (KMG-IV): sequencing the most valuable type-strain genomes for metagenomic binning, comparative biology and taxonomic classification.</title>
        <authorList>
            <person name="Goeker M."/>
        </authorList>
    </citation>
    <scope>NUCLEOTIDE SEQUENCE [LARGE SCALE GENOMIC DNA]</scope>
    <source>
        <strain evidence="1 2">DSM 16791</strain>
    </source>
</reference>
<protein>
    <recommendedName>
        <fullName evidence="3">PilZ domain-containing protein</fullName>
    </recommendedName>
</protein>
<dbReference type="RefSeq" id="WP_146215585.1">
    <property type="nucleotide sequence ID" value="NZ_QGTR01000002.1"/>
</dbReference>
<sequence length="138" mass="15449">MPSSATIAAPGNYLTKLAFEQESRKWQRRECAVLLNIVFPRKGLRKLATGQLRVLNISEGGLMATSRLTEFPDHFYVVIGEAQYYIGCSLVHRESDILHIRFIAEQPTVFINVVASLTDPFALLEKIRPALYGLEGLA</sequence>
<keyword evidence="2" id="KW-1185">Reference proteome</keyword>
<evidence type="ECO:0008006" key="3">
    <source>
        <dbReference type="Google" id="ProtNLM"/>
    </source>
</evidence>
<evidence type="ECO:0000313" key="1">
    <source>
        <dbReference type="EMBL" id="PWW02129.1"/>
    </source>
</evidence>
<comment type="caution">
    <text evidence="1">The sequence shown here is derived from an EMBL/GenBank/DDBJ whole genome shotgun (WGS) entry which is preliminary data.</text>
</comment>
<dbReference type="OrthoDB" id="8078560at2"/>
<name>A0A317PPQ0_9HYPH</name>
<dbReference type="AlphaFoldDB" id="A0A317PPQ0"/>
<organism evidence="1 2">
    <name type="scientific">Hoeflea marina</name>
    <dbReference type="NCBI Taxonomy" id="274592"/>
    <lineage>
        <taxon>Bacteria</taxon>
        <taxon>Pseudomonadati</taxon>
        <taxon>Pseudomonadota</taxon>
        <taxon>Alphaproteobacteria</taxon>
        <taxon>Hyphomicrobiales</taxon>
        <taxon>Rhizobiaceae</taxon>
        <taxon>Hoeflea</taxon>
    </lineage>
</organism>
<dbReference type="EMBL" id="QGTR01000002">
    <property type="protein sequence ID" value="PWW02129.1"/>
    <property type="molecule type" value="Genomic_DNA"/>
</dbReference>